<evidence type="ECO:0000313" key="1">
    <source>
        <dbReference type="EMBL" id="OJJ74902.1"/>
    </source>
</evidence>
<dbReference type="AlphaFoldDB" id="A0A1L9UTG3"/>
<accession>A0A1L9UTG3</accession>
<keyword evidence="2" id="KW-1185">Reference proteome</keyword>
<gene>
    <name evidence="1" type="ORF">ASPBRDRAFT_193591</name>
</gene>
<organism evidence="1 2">
    <name type="scientific">Aspergillus brasiliensis (strain CBS 101740 / IMI 381727 / IBT 21946)</name>
    <dbReference type="NCBI Taxonomy" id="767769"/>
    <lineage>
        <taxon>Eukaryota</taxon>
        <taxon>Fungi</taxon>
        <taxon>Dikarya</taxon>
        <taxon>Ascomycota</taxon>
        <taxon>Pezizomycotina</taxon>
        <taxon>Eurotiomycetes</taxon>
        <taxon>Eurotiomycetidae</taxon>
        <taxon>Eurotiales</taxon>
        <taxon>Aspergillaceae</taxon>
        <taxon>Aspergillus</taxon>
        <taxon>Aspergillus subgen. Circumdati</taxon>
    </lineage>
</organism>
<dbReference type="RefSeq" id="XP_067482150.1">
    <property type="nucleotide sequence ID" value="XM_067620641.1"/>
</dbReference>
<sequence>MNDSRTVAGVEGDLNSSFRKGLTSLCDSPGVQFPPGYEDLGPYIKGMATFYVSSIMKGPGQATGLPGPILRWSMINELQSQSDQEAVGGTYDCCSKPFASWAGPALNSVLLTRARKDRPVQQTKFPSFEAYLCERLADGFWYATKAAVSSQDANREYLTR</sequence>
<proteinExistence type="predicted"/>
<protein>
    <submittedName>
        <fullName evidence="1">Uncharacterized protein</fullName>
    </submittedName>
</protein>
<name>A0A1L9UTG3_ASPBC</name>
<dbReference type="GeneID" id="93573129"/>
<dbReference type="EMBL" id="KV878681">
    <property type="protein sequence ID" value="OJJ74902.1"/>
    <property type="molecule type" value="Genomic_DNA"/>
</dbReference>
<dbReference type="Proteomes" id="UP000184499">
    <property type="component" value="Unassembled WGS sequence"/>
</dbReference>
<dbReference type="VEuPathDB" id="FungiDB:ASPBRDRAFT_193591"/>
<dbReference type="OrthoDB" id="4479825at2759"/>
<evidence type="ECO:0000313" key="2">
    <source>
        <dbReference type="Proteomes" id="UP000184499"/>
    </source>
</evidence>
<reference evidence="2" key="1">
    <citation type="journal article" date="2017" name="Genome Biol.">
        <title>Comparative genomics reveals high biological diversity and specific adaptations in the industrially and medically important fungal genus Aspergillus.</title>
        <authorList>
            <person name="de Vries R.P."/>
            <person name="Riley R."/>
            <person name="Wiebenga A."/>
            <person name="Aguilar-Osorio G."/>
            <person name="Amillis S."/>
            <person name="Uchima C.A."/>
            <person name="Anderluh G."/>
            <person name="Asadollahi M."/>
            <person name="Askin M."/>
            <person name="Barry K."/>
            <person name="Battaglia E."/>
            <person name="Bayram O."/>
            <person name="Benocci T."/>
            <person name="Braus-Stromeyer S.A."/>
            <person name="Caldana C."/>
            <person name="Canovas D."/>
            <person name="Cerqueira G.C."/>
            <person name="Chen F."/>
            <person name="Chen W."/>
            <person name="Choi C."/>
            <person name="Clum A."/>
            <person name="Dos Santos R.A."/>
            <person name="Damasio A.R."/>
            <person name="Diallinas G."/>
            <person name="Emri T."/>
            <person name="Fekete E."/>
            <person name="Flipphi M."/>
            <person name="Freyberg S."/>
            <person name="Gallo A."/>
            <person name="Gournas C."/>
            <person name="Habgood R."/>
            <person name="Hainaut M."/>
            <person name="Harispe M.L."/>
            <person name="Henrissat B."/>
            <person name="Hilden K.S."/>
            <person name="Hope R."/>
            <person name="Hossain A."/>
            <person name="Karabika E."/>
            <person name="Karaffa L."/>
            <person name="Karanyi Z."/>
            <person name="Krasevec N."/>
            <person name="Kuo A."/>
            <person name="Kusch H."/>
            <person name="LaButti K."/>
            <person name="Lagendijk E.L."/>
            <person name="Lapidus A."/>
            <person name="Levasseur A."/>
            <person name="Lindquist E."/>
            <person name="Lipzen A."/>
            <person name="Logrieco A.F."/>
            <person name="MacCabe A."/>
            <person name="Maekelae M.R."/>
            <person name="Malavazi I."/>
            <person name="Melin P."/>
            <person name="Meyer V."/>
            <person name="Mielnichuk N."/>
            <person name="Miskei M."/>
            <person name="Molnar A.P."/>
            <person name="Mule G."/>
            <person name="Ngan C.Y."/>
            <person name="Orejas M."/>
            <person name="Orosz E."/>
            <person name="Ouedraogo J.P."/>
            <person name="Overkamp K.M."/>
            <person name="Park H.-S."/>
            <person name="Perrone G."/>
            <person name="Piumi F."/>
            <person name="Punt P.J."/>
            <person name="Ram A.F."/>
            <person name="Ramon A."/>
            <person name="Rauscher S."/>
            <person name="Record E."/>
            <person name="Riano-Pachon D.M."/>
            <person name="Robert V."/>
            <person name="Roehrig J."/>
            <person name="Ruller R."/>
            <person name="Salamov A."/>
            <person name="Salih N.S."/>
            <person name="Samson R.A."/>
            <person name="Sandor E."/>
            <person name="Sanguinetti M."/>
            <person name="Schuetze T."/>
            <person name="Sepcic K."/>
            <person name="Shelest E."/>
            <person name="Sherlock G."/>
            <person name="Sophianopoulou V."/>
            <person name="Squina F.M."/>
            <person name="Sun H."/>
            <person name="Susca A."/>
            <person name="Todd R.B."/>
            <person name="Tsang A."/>
            <person name="Unkles S.E."/>
            <person name="van de Wiele N."/>
            <person name="van Rossen-Uffink D."/>
            <person name="Oliveira J.V."/>
            <person name="Vesth T.C."/>
            <person name="Visser J."/>
            <person name="Yu J.-H."/>
            <person name="Zhou M."/>
            <person name="Andersen M.R."/>
            <person name="Archer D.B."/>
            <person name="Baker S.E."/>
            <person name="Benoit I."/>
            <person name="Brakhage A.A."/>
            <person name="Braus G.H."/>
            <person name="Fischer R."/>
            <person name="Frisvad J.C."/>
            <person name="Goldman G.H."/>
            <person name="Houbraken J."/>
            <person name="Oakley B."/>
            <person name="Pocsi I."/>
            <person name="Scazzocchio C."/>
            <person name="Seiboth B."/>
            <person name="vanKuyk P.A."/>
            <person name="Wortman J."/>
            <person name="Dyer P.S."/>
            <person name="Grigoriev I.V."/>
        </authorList>
    </citation>
    <scope>NUCLEOTIDE SEQUENCE [LARGE SCALE GENOMIC DNA]</scope>
    <source>
        <strain evidence="2">CBS 101740 / IMI 381727 / IBT 21946</strain>
    </source>
</reference>